<keyword evidence="2" id="KW-1185">Reference proteome</keyword>
<evidence type="ECO:0000313" key="2">
    <source>
        <dbReference type="Proteomes" id="UP000828941"/>
    </source>
</evidence>
<protein>
    <submittedName>
        <fullName evidence="1">Uncharacterized protein</fullName>
    </submittedName>
</protein>
<proteinExistence type="predicted"/>
<reference evidence="1 2" key="1">
    <citation type="journal article" date="2022" name="DNA Res.">
        <title>Chromosomal-level genome assembly of the orchid tree Bauhinia variegata (Leguminosae; Cercidoideae) supports the allotetraploid origin hypothesis of Bauhinia.</title>
        <authorList>
            <person name="Zhong Y."/>
            <person name="Chen Y."/>
            <person name="Zheng D."/>
            <person name="Pang J."/>
            <person name="Liu Y."/>
            <person name="Luo S."/>
            <person name="Meng S."/>
            <person name="Qian L."/>
            <person name="Wei D."/>
            <person name="Dai S."/>
            <person name="Zhou R."/>
        </authorList>
    </citation>
    <scope>NUCLEOTIDE SEQUENCE [LARGE SCALE GENOMIC DNA]</scope>
    <source>
        <strain evidence="1">BV-YZ2020</strain>
    </source>
</reference>
<gene>
    <name evidence="1" type="ORF">L6164_024360</name>
</gene>
<sequence>MGFAVLNPRESLKTPSSQQGLIFPSPKMKFLKPAMNSKPKPNHAKAKRSYLYPTRPTEKPWVNKPVMDCVKILKRGELMKTPDRASEAVKEFPHKHKHTGRTFRFGQKPELTSCDEFYAGSHMFVAAPPPSSVPLPNFLNTVTTNDASSDLRRV</sequence>
<dbReference type="Proteomes" id="UP000828941">
    <property type="component" value="Chromosome 10"/>
</dbReference>
<name>A0ACB9LXE8_BAUVA</name>
<accession>A0ACB9LXE8</accession>
<evidence type="ECO:0000313" key="1">
    <source>
        <dbReference type="EMBL" id="KAI4316375.1"/>
    </source>
</evidence>
<dbReference type="EMBL" id="CM039435">
    <property type="protein sequence ID" value="KAI4316375.1"/>
    <property type="molecule type" value="Genomic_DNA"/>
</dbReference>
<organism evidence="1 2">
    <name type="scientific">Bauhinia variegata</name>
    <name type="common">Purple orchid tree</name>
    <name type="synonym">Phanera variegata</name>
    <dbReference type="NCBI Taxonomy" id="167791"/>
    <lineage>
        <taxon>Eukaryota</taxon>
        <taxon>Viridiplantae</taxon>
        <taxon>Streptophyta</taxon>
        <taxon>Embryophyta</taxon>
        <taxon>Tracheophyta</taxon>
        <taxon>Spermatophyta</taxon>
        <taxon>Magnoliopsida</taxon>
        <taxon>eudicotyledons</taxon>
        <taxon>Gunneridae</taxon>
        <taxon>Pentapetalae</taxon>
        <taxon>rosids</taxon>
        <taxon>fabids</taxon>
        <taxon>Fabales</taxon>
        <taxon>Fabaceae</taxon>
        <taxon>Cercidoideae</taxon>
        <taxon>Cercideae</taxon>
        <taxon>Bauhiniinae</taxon>
        <taxon>Bauhinia</taxon>
    </lineage>
</organism>
<comment type="caution">
    <text evidence="1">The sequence shown here is derived from an EMBL/GenBank/DDBJ whole genome shotgun (WGS) entry which is preliminary data.</text>
</comment>